<evidence type="ECO:0000259" key="8">
    <source>
        <dbReference type="PROSITE" id="PS50850"/>
    </source>
</evidence>
<feature type="region of interest" description="Disordered" evidence="6">
    <location>
        <begin position="577"/>
        <end position="603"/>
    </location>
</feature>
<feature type="compositionally biased region" description="Basic and acidic residues" evidence="6">
    <location>
        <begin position="1"/>
        <end position="11"/>
    </location>
</feature>
<feature type="transmembrane region" description="Helical" evidence="7">
    <location>
        <begin position="437"/>
        <end position="456"/>
    </location>
</feature>
<dbReference type="PANTHER" id="PTHR23504">
    <property type="entry name" value="MAJOR FACILITATOR SUPERFAMILY DOMAIN-CONTAINING PROTEIN 10"/>
    <property type="match status" value="1"/>
</dbReference>
<dbReference type="InterPro" id="IPR001958">
    <property type="entry name" value="Tet-R_TetA/multi-R_MdtG-like"/>
</dbReference>
<dbReference type="InterPro" id="IPR020846">
    <property type="entry name" value="MFS_dom"/>
</dbReference>
<protein>
    <recommendedName>
        <fullName evidence="8">Major facilitator superfamily (MFS) profile domain-containing protein</fullName>
    </recommendedName>
</protein>
<comment type="subcellular location">
    <subcellularLocation>
        <location evidence="1">Membrane</location>
        <topology evidence="1">Multi-pass membrane protein</topology>
    </subcellularLocation>
</comment>
<dbReference type="Proteomes" id="UP001271007">
    <property type="component" value="Unassembled WGS sequence"/>
</dbReference>
<dbReference type="EMBL" id="JAWDJX010000022">
    <property type="protein sequence ID" value="KAK3052126.1"/>
    <property type="molecule type" value="Genomic_DNA"/>
</dbReference>
<dbReference type="Pfam" id="PF07690">
    <property type="entry name" value="MFS_1"/>
    <property type="match status" value="1"/>
</dbReference>
<feature type="compositionally biased region" description="Basic and acidic residues" evidence="6">
    <location>
        <begin position="56"/>
        <end position="73"/>
    </location>
</feature>
<feature type="transmembrane region" description="Helical" evidence="7">
    <location>
        <begin position="407"/>
        <end position="425"/>
    </location>
</feature>
<dbReference type="PROSITE" id="PS50850">
    <property type="entry name" value="MFS"/>
    <property type="match status" value="1"/>
</dbReference>
<evidence type="ECO:0000256" key="4">
    <source>
        <dbReference type="ARBA" id="ARBA00022989"/>
    </source>
</evidence>
<feature type="transmembrane region" description="Helical" evidence="7">
    <location>
        <begin position="117"/>
        <end position="139"/>
    </location>
</feature>
<dbReference type="AlphaFoldDB" id="A0AAJ0DKE3"/>
<keyword evidence="2" id="KW-0813">Transport</keyword>
<proteinExistence type="predicted"/>
<dbReference type="InterPro" id="IPR011701">
    <property type="entry name" value="MFS"/>
</dbReference>
<feature type="compositionally biased region" description="Basic residues" evidence="6">
    <location>
        <begin position="305"/>
        <end position="315"/>
    </location>
</feature>
<dbReference type="GO" id="GO:0016020">
    <property type="term" value="C:membrane"/>
    <property type="evidence" value="ECO:0007669"/>
    <property type="project" value="UniProtKB-SubCell"/>
</dbReference>
<evidence type="ECO:0000256" key="1">
    <source>
        <dbReference type="ARBA" id="ARBA00004141"/>
    </source>
</evidence>
<keyword evidence="10" id="KW-1185">Reference proteome</keyword>
<feature type="transmembrane region" description="Helical" evidence="7">
    <location>
        <begin position="476"/>
        <end position="503"/>
    </location>
</feature>
<name>A0AAJ0DKE3_9PEZI</name>
<dbReference type="GO" id="GO:0022857">
    <property type="term" value="F:transmembrane transporter activity"/>
    <property type="evidence" value="ECO:0007669"/>
    <property type="project" value="InterPro"/>
</dbReference>
<evidence type="ECO:0000256" key="6">
    <source>
        <dbReference type="SAM" id="MobiDB-lite"/>
    </source>
</evidence>
<feature type="domain" description="Major facilitator superfamily (MFS) profile" evidence="8">
    <location>
        <begin position="80"/>
        <end position="575"/>
    </location>
</feature>
<evidence type="ECO:0000256" key="3">
    <source>
        <dbReference type="ARBA" id="ARBA00022692"/>
    </source>
</evidence>
<evidence type="ECO:0000313" key="9">
    <source>
        <dbReference type="EMBL" id="KAK3052126.1"/>
    </source>
</evidence>
<dbReference type="PRINTS" id="PR01035">
    <property type="entry name" value="TCRTETA"/>
</dbReference>
<evidence type="ECO:0000313" key="10">
    <source>
        <dbReference type="Proteomes" id="UP001271007"/>
    </source>
</evidence>
<evidence type="ECO:0000256" key="5">
    <source>
        <dbReference type="ARBA" id="ARBA00023136"/>
    </source>
</evidence>
<dbReference type="Gene3D" id="1.20.1250.20">
    <property type="entry name" value="MFS general substrate transporter like domains"/>
    <property type="match status" value="1"/>
</dbReference>
<keyword evidence="4 7" id="KW-1133">Transmembrane helix</keyword>
<feature type="transmembrane region" description="Helical" evidence="7">
    <location>
        <begin position="368"/>
        <end position="387"/>
    </location>
</feature>
<feature type="transmembrane region" description="Helical" evidence="7">
    <location>
        <begin position="211"/>
        <end position="231"/>
    </location>
</feature>
<feature type="region of interest" description="Disordered" evidence="6">
    <location>
        <begin position="305"/>
        <end position="346"/>
    </location>
</feature>
<dbReference type="InterPro" id="IPR036259">
    <property type="entry name" value="MFS_trans_sf"/>
</dbReference>
<organism evidence="9 10">
    <name type="scientific">Extremus antarcticus</name>
    <dbReference type="NCBI Taxonomy" id="702011"/>
    <lineage>
        <taxon>Eukaryota</taxon>
        <taxon>Fungi</taxon>
        <taxon>Dikarya</taxon>
        <taxon>Ascomycota</taxon>
        <taxon>Pezizomycotina</taxon>
        <taxon>Dothideomycetes</taxon>
        <taxon>Dothideomycetidae</taxon>
        <taxon>Mycosphaerellales</taxon>
        <taxon>Extremaceae</taxon>
        <taxon>Extremus</taxon>
    </lineage>
</organism>
<feature type="compositionally biased region" description="Acidic residues" evidence="6">
    <location>
        <begin position="327"/>
        <end position="340"/>
    </location>
</feature>
<reference evidence="9" key="1">
    <citation type="submission" date="2023-04" db="EMBL/GenBank/DDBJ databases">
        <title>Black Yeasts Isolated from many extreme environments.</title>
        <authorList>
            <person name="Coleine C."/>
            <person name="Stajich J.E."/>
            <person name="Selbmann L."/>
        </authorList>
    </citation>
    <scope>NUCLEOTIDE SEQUENCE</scope>
    <source>
        <strain evidence="9">CCFEE 5312</strain>
    </source>
</reference>
<sequence length="603" mass="65530">MPPAQDGERTALRKPSLYHRQSSTLRYHTFPTAPPAQKQRSQSKRDMTVGEEPDSPDSRESRSSSHSAKHQDETPLPTGQLAILAVIALAEQTALNSISPYLPEMASTFPEVDPAQVGMYVGLIASSFALAQFATNFVWGWLSDKVGRKPVVLCGTFLTACCFVAFGFCRTLWQAILVQALMGFVNGNQGVVSTCLGEITDRSNQSRAFKYLPVVYGLGGITGPIVGGLLVRKNNPLHPEQPNPYPYLLPNLFAAAVLMIDLVLTMIFLQESLECAQDLPPLGKRVVSLFSWMWQFTSSHRPTYLRRGKKHRKANGYRPVPNGNQASDDEDDDEDDEQDDIGSVPNFIPVNNTQEHLTQDQVFTRDTILLLITFLIFQLANISYNSLYPVFAHANSPTGRNLSPEEIGISLAFAGAVTIIFQIGVFGKLREKIGNRVTYRVGLAGFVVAFLLMPWVGYKDGRNGSHKPTKMGQVWLWVELGAVLIIKTVAAVGGLTSALLLITNSAPSHAVLGTLNGLAQTLSAAGRAVGPFISGSLFTAAVHIKPKGEALAFGVFGGISFLGFLLSFGIRGAELEDDGWQDSDSDEEQASASEAEGSPERTR</sequence>
<accession>A0AAJ0DKE3</accession>
<feature type="region of interest" description="Disordered" evidence="6">
    <location>
        <begin position="1"/>
        <end position="74"/>
    </location>
</feature>
<comment type="caution">
    <text evidence="9">The sequence shown here is derived from an EMBL/GenBank/DDBJ whole genome shotgun (WGS) entry which is preliminary data.</text>
</comment>
<dbReference type="PANTHER" id="PTHR23504:SF39">
    <property type="entry name" value="TRANSPORTER, PUTATIVE (AFU_ORTHOLOGUE AFUA_6G03860)-RELATED"/>
    <property type="match status" value="1"/>
</dbReference>
<feature type="transmembrane region" description="Helical" evidence="7">
    <location>
        <begin position="550"/>
        <end position="570"/>
    </location>
</feature>
<keyword evidence="3 7" id="KW-0812">Transmembrane</keyword>
<evidence type="ECO:0000256" key="7">
    <source>
        <dbReference type="SAM" id="Phobius"/>
    </source>
</evidence>
<dbReference type="CDD" id="cd17330">
    <property type="entry name" value="MFS_SLC46_TetA_like"/>
    <property type="match status" value="1"/>
</dbReference>
<evidence type="ECO:0000256" key="2">
    <source>
        <dbReference type="ARBA" id="ARBA00022448"/>
    </source>
</evidence>
<feature type="compositionally biased region" description="Acidic residues" evidence="6">
    <location>
        <begin position="577"/>
        <end position="589"/>
    </location>
</feature>
<dbReference type="SUPFAM" id="SSF103473">
    <property type="entry name" value="MFS general substrate transporter"/>
    <property type="match status" value="1"/>
</dbReference>
<feature type="transmembrane region" description="Helical" evidence="7">
    <location>
        <begin position="251"/>
        <end position="269"/>
    </location>
</feature>
<feature type="transmembrane region" description="Helical" evidence="7">
    <location>
        <begin position="151"/>
        <end position="173"/>
    </location>
</feature>
<gene>
    <name evidence="9" type="ORF">LTR09_006718</name>
</gene>
<keyword evidence="5 7" id="KW-0472">Membrane</keyword>